<dbReference type="EMBL" id="UOFJ01000609">
    <property type="protein sequence ID" value="VAW71580.1"/>
    <property type="molecule type" value="Genomic_DNA"/>
</dbReference>
<dbReference type="PANTHER" id="PTHR30050:SF5">
    <property type="entry name" value="DNAA REGULATORY INACTIVATOR HDA"/>
    <property type="match status" value="1"/>
</dbReference>
<dbReference type="Gene3D" id="3.40.50.300">
    <property type="entry name" value="P-loop containing nucleotide triphosphate hydrolases"/>
    <property type="match status" value="1"/>
</dbReference>
<accession>A0A3B0Y423</accession>
<dbReference type="Gene3D" id="1.10.8.60">
    <property type="match status" value="1"/>
</dbReference>
<protein>
    <submittedName>
        <fullName evidence="3">Chromosomal replication initiator protein DnaA</fullName>
    </submittedName>
</protein>
<reference evidence="3" key="1">
    <citation type="submission" date="2018-06" db="EMBL/GenBank/DDBJ databases">
        <authorList>
            <person name="Zhirakovskaya E."/>
        </authorList>
    </citation>
    <scope>NUCLEOTIDE SEQUENCE</scope>
</reference>
<dbReference type="InterPro" id="IPR055199">
    <property type="entry name" value="Hda_lid"/>
</dbReference>
<feature type="domain" description="Chromosomal replication initiator protein DnaA ATPAse" evidence="1">
    <location>
        <begin position="11"/>
        <end position="153"/>
    </location>
</feature>
<organism evidence="3">
    <name type="scientific">hydrothermal vent metagenome</name>
    <dbReference type="NCBI Taxonomy" id="652676"/>
    <lineage>
        <taxon>unclassified sequences</taxon>
        <taxon>metagenomes</taxon>
        <taxon>ecological metagenomes</taxon>
    </lineage>
</organism>
<dbReference type="SUPFAM" id="SSF52540">
    <property type="entry name" value="P-loop containing nucleoside triphosphate hydrolases"/>
    <property type="match status" value="1"/>
</dbReference>
<proteinExistence type="predicted"/>
<dbReference type="InterPro" id="IPR027417">
    <property type="entry name" value="P-loop_NTPase"/>
</dbReference>
<dbReference type="InterPro" id="IPR013317">
    <property type="entry name" value="DnaA_dom"/>
</dbReference>
<dbReference type="GO" id="GO:0032297">
    <property type="term" value="P:negative regulation of DNA-templated DNA replication initiation"/>
    <property type="evidence" value="ECO:0007669"/>
    <property type="project" value="InterPro"/>
</dbReference>
<dbReference type="InterPro" id="IPR017788">
    <property type="entry name" value="Hda"/>
</dbReference>
<name>A0A3B0Y423_9ZZZZ</name>
<dbReference type="NCBIfam" id="TIGR03420">
    <property type="entry name" value="DnaA_homol_Hda"/>
    <property type="match status" value="1"/>
</dbReference>
<sequence length="229" mass="26442">MFTQLTLDLGLQDSFTFDNFINSENQLLLELLKKQPLDAEKQVYIWGARNAGKTHLLQALCQYFSQQNLHAGFMPLQQLIEYSPEVFKGLEILDVCCIDDVQLLQGRPDWQEALFNLINRSRQTAGRLVFGASQVPDKLNIELKDLLSRLQWGPVFRLVELKDAEKHQALQQRAQARGFDLADNVVAYLLNNYNRNIADLFTMLDALDKAQLQQHRRLTIPFVKRVLSR</sequence>
<dbReference type="AlphaFoldDB" id="A0A3B0Y423"/>
<dbReference type="Pfam" id="PF00308">
    <property type="entry name" value="Bac_DnaA"/>
    <property type="match status" value="1"/>
</dbReference>
<feature type="domain" description="Hda lid" evidence="2">
    <location>
        <begin position="163"/>
        <end position="227"/>
    </location>
</feature>
<evidence type="ECO:0000313" key="3">
    <source>
        <dbReference type="EMBL" id="VAW71580.1"/>
    </source>
</evidence>
<evidence type="ECO:0000259" key="2">
    <source>
        <dbReference type="Pfam" id="PF22688"/>
    </source>
</evidence>
<dbReference type="PANTHER" id="PTHR30050">
    <property type="entry name" value="CHROMOSOMAL REPLICATION INITIATOR PROTEIN DNAA"/>
    <property type="match status" value="1"/>
</dbReference>
<dbReference type="GO" id="GO:0006270">
    <property type="term" value="P:DNA replication initiation"/>
    <property type="evidence" value="ECO:0007669"/>
    <property type="project" value="TreeGrafter"/>
</dbReference>
<evidence type="ECO:0000259" key="1">
    <source>
        <dbReference type="Pfam" id="PF00308"/>
    </source>
</evidence>
<dbReference type="Pfam" id="PF22688">
    <property type="entry name" value="Hda_lid"/>
    <property type="match status" value="1"/>
</dbReference>
<gene>
    <name evidence="3" type="ORF">MNBD_GAMMA10-1771</name>
</gene>